<evidence type="ECO:0000259" key="5">
    <source>
        <dbReference type="PROSITE" id="PS51352"/>
    </source>
</evidence>
<dbReference type="GO" id="GO:0005737">
    <property type="term" value="C:cytoplasm"/>
    <property type="evidence" value="ECO:0007669"/>
    <property type="project" value="TreeGrafter"/>
</dbReference>
<evidence type="ECO:0000313" key="6">
    <source>
        <dbReference type="EMBL" id="QJT30386.1"/>
    </source>
</evidence>
<evidence type="ECO:0000313" key="7">
    <source>
        <dbReference type="EMBL" id="QJT39955.1"/>
    </source>
</evidence>
<dbReference type="AlphaFoldDB" id="A0AAE7AIL0"/>
<keyword evidence="3" id="KW-1015">Disulfide bond</keyword>
<dbReference type="InterPro" id="IPR036249">
    <property type="entry name" value="Thioredoxin-like_sf"/>
</dbReference>
<sequence length="118" mass="13313">MHELFICNENNFHQIERTKGLAVVRFFASWCPPCRDSEALFNEFAEQLEHSVIVGSVNIDQSPVLTTRYEIWGLPSVLMFKDGQLIKRIVGGKSSEHYHHALTEVKDATLRGSEPGGV</sequence>
<dbReference type="PANTHER" id="PTHR45663">
    <property type="entry name" value="GEO12009P1"/>
    <property type="match status" value="1"/>
</dbReference>
<dbReference type="GeneID" id="69411857"/>
<evidence type="ECO:0000256" key="2">
    <source>
        <dbReference type="ARBA" id="ARBA00022982"/>
    </source>
</evidence>
<accession>A0AAE7AIL0</accession>
<evidence type="ECO:0000256" key="4">
    <source>
        <dbReference type="ARBA" id="ARBA00023284"/>
    </source>
</evidence>
<dbReference type="EMBL" id="CP038444">
    <property type="protein sequence ID" value="QJT30386.1"/>
    <property type="molecule type" value="Genomic_DNA"/>
</dbReference>
<protein>
    <submittedName>
        <fullName evidence="6">Thiol reductase thioredoxin</fullName>
    </submittedName>
</protein>
<keyword evidence="9" id="KW-1185">Reference proteome</keyword>
<keyword evidence="4" id="KW-0676">Redox-active center</keyword>
<dbReference type="PROSITE" id="PS51352">
    <property type="entry name" value="THIOREDOXIN_2"/>
    <property type="match status" value="1"/>
</dbReference>
<dbReference type="Pfam" id="PF00085">
    <property type="entry name" value="Thioredoxin"/>
    <property type="match status" value="1"/>
</dbReference>
<proteinExistence type="predicted"/>
<dbReference type="Proteomes" id="UP000502006">
    <property type="component" value="Chromosome"/>
</dbReference>
<dbReference type="EMBL" id="CP038448">
    <property type="protein sequence ID" value="QJT39955.1"/>
    <property type="molecule type" value="Genomic_DNA"/>
</dbReference>
<evidence type="ECO:0000313" key="8">
    <source>
        <dbReference type="Proteomes" id="UP000502006"/>
    </source>
</evidence>
<reference evidence="8 9" key="1">
    <citation type="submission" date="2019-03" db="EMBL/GenBank/DDBJ databases">
        <title>Novel transposon Tn6433 accelerates the dissemination of tet(E) in Aeromonas from aerobic biofilm under oxytetracycline stress.</title>
        <authorList>
            <person name="Shi Y."/>
            <person name="Tian Z."/>
            <person name="Zhang Y."/>
            <person name="Zhang H."/>
            <person name="Yang M."/>
        </authorList>
    </citation>
    <scope>NUCLEOTIDE SEQUENCE [LARGE SCALE GENOMIC DNA]</scope>
    <source>
        <strain evidence="7 9">R50-22</strain>
        <strain evidence="6 8">T5-8</strain>
    </source>
</reference>
<gene>
    <name evidence="6" type="ORF">E4186_09405</name>
    <name evidence="7" type="ORF">E4188_16630</name>
</gene>
<dbReference type="Proteomes" id="UP000502657">
    <property type="component" value="Chromosome"/>
</dbReference>
<evidence type="ECO:0000256" key="1">
    <source>
        <dbReference type="ARBA" id="ARBA00022448"/>
    </source>
</evidence>
<dbReference type="InterPro" id="IPR017937">
    <property type="entry name" value="Thioredoxin_CS"/>
</dbReference>
<dbReference type="PROSITE" id="PS00194">
    <property type="entry name" value="THIOREDOXIN_1"/>
    <property type="match status" value="1"/>
</dbReference>
<organism evidence="6 8">
    <name type="scientific">Aeromonas media</name>
    <dbReference type="NCBI Taxonomy" id="651"/>
    <lineage>
        <taxon>Bacteria</taxon>
        <taxon>Pseudomonadati</taxon>
        <taxon>Pseudomonadota</taxon>
        <taxon>Gammaproteobacteria</taxon>
        <taxon>Aeromonadales</taxon>
        <taxon>Aeromonadaceae</taxon>
        <taxon>Aeromonas</taxon>
    </lineage>
</organism>
<dbReference type="Gene3D" id="3.40.30.10">
    <property type="entry name" value="Glutaredoxin"/>
    <property type="match status" value="1"/>
</dbReference>
<dbReference type="SUPFAM" id="SSF52833">
    <property type="entry name" value="Thioredoxin-like"/>
    <property type="match status" value="1"/>
</dbReference>
<name>A0AAE7AIL0_AERME</name>
<keyword evidence="1" id="KW-0813">Transport</keyword>
<evidence type="ECO:0000256" key="3">
    <source>
        <dbReference type="ARBA" id="ARBA00023157"/>
    </source>
</evidence>
<evidence type="ECO:0000313" key="9">
    <source>
        <dbReference type="Proteomes" id="UP000502657"/>
    </source>
</evidence>
<dbReference type="CDD" id="cd02947">
    <property type="entry name" value="TRX_family"/>
    <property type="match status" value="1"/>
</dbReference>
<keyword evidence="2" id="KW-0249">Electron transport</keyword>
<dbReference type="PANTHER" id="PTHR45663:SF11">
    <property type="entry name" value="GEO12009P1"/>
    <property type="match status" value="1"/>
</dbReference>
<dbReference type="InterPro" id="IPR013766">
    <property type="entry name" value="Thioredoxin_domain"/>
</dbReference>
<feature type="domain" description="Thioredoxin" evidence="5">
    <location>
        <begin position="1"/>
        <end position="107"/>
    </location>
</feature>
<dbReference type="RefSeq" id="WP_050498234.1">
    <property type="nucleotide sequence ID" value="NZ_CP038444.1"/>
</dbReference>
<dbReference type="GO" id="GO:0015035">
    <property type="term" value="F:protein-disulfide reductase activity"/>
    <property type="evidence" value="ECO:0007669"/>
    <property type="project" value="TreeGrafter"/>
</dbReference>